<proteinExistence type="predicted"/>
<reference evidence="1 2" key="1">
    <citation type="journal article" date="2023" name="Science">
        <title>Complex scaffold remodeling in plant triterpene biosynthesis.</title>
        <authorList>
            <person name="De La Pena R."/>
            <person name="Hodgson H."/>
            <person name="Liu J.C."/>
            <person name="Stephenson M.J."/>
            <person name="Martin A.C."/>
            <person name="Owen C."/>
            <person name="Harkess A."/>
            <person name="Leebens-Mack J."/>
            <person name="Jimenez L.E."/>
            <person name="Osbourn A."/>
            <person name="Sattely E.S."/>
        </authorList>
    </citation>
    <scope>NUCLEOTIDE SEQUENCE [LARGE SCALE GENOMIC DNA]</scope>
    <source>
        <strain evidence="2">cv. JPN11</strain>
        <tissue evidence="1">Leaf</tissue>
    </source>
</reference>
<organism evidence="1 2">
    <name type="scientific">Melia azedarach</name>
    <name type="common">Chinaberry tree</name>
    <dbReference type="NCBI Taxonomy" id="155640"/>
    <lineage>
        <taxon>Eukaryota</taxon>
        <taxon>Viridiplantae</taxon>
        <taxon>Streptophyta</taxon>
        <taxon>Embryophyta</taxon>
        <taxon>Tracheophyta</taxon>
        <taxon>Spermatophyta</taxon>
        <taxon>Magnoliopsida</taxon>
        <taxon>eudicotyledons</taxon>
        <taxon>Gunneridae</taxon>
        <taxon>Pentapetalae</taxon>
        <taxon>rosids</taxon>
        <taxon>malvids</taxon>
        <taxon>Sapindales</taxon>
        <taxon>Meliaceae</taxon>
        <taxon>Melia</taxon>
    </lineage>
</organism>
<accession>A0ACC1XHF8</accession>
<evidence type="ECO:0000313" key="1">
    <source>
        <dbReference type="EMBL" id="KAJ4710831.1"/>
    </source>
</evidence>
<dbReference type="EMBL" id="CM051402">
    <property type="protein sequence ID" value="KAJ4710831.1"/>
    <property type="molecule type" value="Genomic_DNA"/>
</dbReference>
<evidence type="ECO:0000313" key="2">
    <source>
        <dbReference type="Proteomes" id="UP001164539"/>
    </source>
</evidence>
<gene>
    <name evidence="1" type="ORF">OWV82_016954</name>
</gene>
<dbReference type="Proteomes" id="UP001164539">
    <property type="component" value="Chromosome 9"/>
</dbReference>
<sequence>MAQPSSDRLTFTDSAEALDLLILDTEEKTVNLNMGNAQNPMTVGPRSDNVDQSGFLSAIGCHKTGYLSDAYFSQAQSVYSAGGYDTAASKQGTYIPYINEEGVEIGSHGTLNESSSIAFYGYGYSPQMLHRPYTSVTTQLPSVRGHGHLCHARQFLASDPSCFQQPMSPKNSCMLSSTSVSQVKLPSHIDLQGESERFGPRSNYATSLGSSSRGSDFFGNSGCGFLDQGFEGTEVGGLWSDWSKQLNGKSSLLRLSSPAASLTAIRSLELSQDDFGMASQQKGSYYGFGSCSGSSYRGYSHVRSDQGSDYGGVSTSSMGVDGQNWPTLNEARQGGKCNDFLCSCTVTLDTLSERNRGPRAFKPKVRTTANGSTIDNSKSGTIDEVLRESYNHLDFVTNYKHAKFFIIKSYSEDNVHKSIKYGVWASTSNGNKKLDAAYREAKENHRACPIFLLFSVNASAQFCGVAEMVGPVDFEKSVDYWLQDKWSGQFPVKWHMIKDVPNSQFRHILLENNDNKPVTNSRDTQEVEMEQGIEMLNIFKNYEMYSSILDDFYFYEQRQKAMQERKAGQQGSQVSPLSVVVSEQQNPVSLSNDFIKKMSKSFAEAVLLTEHEREHSPAGKVAVGHGS</sequence>
<protein>
    <submittedName>
        <fullName evidence="1">Evolutionarily conserved C-terminal region 5</fullName>
    </submittedName>
</protein>
<name>A0ACC1XHF8_MELAZ</name>
<keyword evidence="2" id="KW-1185">Reference proteome</keyword>
<comment type="caution">
    <text evidence="1">The sequence shown here is derived from an EMBL/GenBank/DDBJ whole genome shotgun (WGS) entry which is preliminary data.</text>
</comment>